<dbReference type="Proteomes" id="UP000807769">
    <property type="component" value="Unassembled WGS sequence"/>
</dbReference>
<keyword evidence="1" id="KW-0472">Membrane</keyword>
<gene>
    <name evidence="2" type="ORF">BJ212DRAFT_1343090</name>
</gene>
<accession>A0A9P7EF51</accession>
<keyword evidence="1" id="KW-0812">Transmembrane</keyword>
<comment type="caution">
    <text evidence="2">The sequence shown here is derived from an EMBL/GenBank/DDBJ whole genome shotgun (WGS) entry which is preliminary data.</text>
</comment>
<dbReference type="EMBL" id="JABBWG010000009">
    <property type="protein sequence ID" value="KAG1819795.1"/>
    <property type="molecule type" value="Genomic_DNA"/>
</dbReference>
<evidence type="ECO:0000313" key="3">
    <source>
        <dbReference type="Proteomes" id="UP000807769"/>
    </source>
</evidence>
<keyword evidence="1" id="KW-1133">Transmembrane helix</keyword>
<sequence length="98" mass="11339">MTIAIISMIIINYLSDYDILFMVALRYRLQCLSLVRLMVDEGHTIRWAWVQRFLFILIANFMGGAGSTTWSWRVGQLRTCKLSMIAWVLTDGRAPAEH</sequence>
<protein>
    <submittedName>
        <fullName evidence="2">Uncharacterized protein</fullName>
    </submittedName>
</protein>
<proteinExistence type="predicted"/>
<keyword evidence="3" id="KW-1185">Reference proteome</keyword>
<feature type="transmembrane region" description="Helical" evidence="1">
    <location>
        <begin position="53"/>
        <end position="72"/>
    </location>
</feature>
<dbReference type="GeneID" id="64629229"/>
<feature type="transmembrane region" description="Helical" evidence="1">
    <location>
        <begin position="6"/>
        <end position="27"/>
    </location>
</feature>
<organism evidence="2 3">
    <name type="scientific">Suillus subaureus</name>
    <dbReference type="NCBI Taxonomy" id="48587"/>
    <lineage>
        <taxon>Eukaryota</taxon>
        <taxon>Fungi</taxon>
        <taxon>Dikarya</taxon>
        <taxon>Basidiomycota</taxon>
        <taxon>Agaricomycotina</taxon>
        <taxon>Agaricomycetes</taxon>
        <taxon>Agaricomycetidae</taxon>
        <taxon>Boletales</taxon>
        <taxon>Suillineae</taxon>
        <taxon>Suillaceae</taxon>
        <taxon>Suillus</taxon>
    </lineage>
</organism>
<dbReference type="AlphaFoldDB" id="A0A9P7EF51"/>
<evidence type="ECO:0000256" key="1">
    <source>
        <dbReference type="SAM" id="Phobius"/>
    </source>
</evidence>
<reference evidence="2" key="1">
    <citation type="journal article" date="2020" name="New Phytol.">
        <title>Comparative genomics reveals dynamic genome evolution in host specialist ectomycorrhizal fungi.</title>
        <authorList>
            <person name="Lofgren L.A."/>
            <person name="Nguyen N.H."/>
            <person name="Vilgalys R."/>
            <person name="Ruytinx J."/>
            <person name="Liao H.L."/>
            <person name="Branco S."/>
            <person name="Kuo A."/>
            <person name="LaButti K."/>
            <person name="Lipzen A."/>
            <person name="Andreopoulos W."/>
            <person name="Pangilinan J."/>
            <person name="Riley R."/>
            <person name="Hundley H."/>
            <person name="Na H."/>
            <person name="Barry K."/>
            <person name="Grigoriev I.V."/>
            <person name="Stajich J.E."/>
            <person name="Kennedy P.G."/>
        </authorList>
    </citation>
    <scope>NUCLEOTIDE SEQUENCE</scope>
    <source>
        <strain evidence="2">MN1</strain>
    </source>
</reference>
<evidence type="ECO:0000313" key="2">
    <source>
        <dbReference type="EMBL" id="KAG1819795.1"/>
    </source>
</evidence>
<name>A0A9P7EF51_9AGAM</name>
<dbReference type="RefSeq" id="XP_041195330.1">
    <property type="nucleotide sequence ID" value="XM_041335212.1"/>
</dbReference>